<sequence>MECSPNTKSLKNIATIGINIAAFLLANKNPLNNATAIIGEKFGANGRNLEAIETTIRTTATRNLMSILLFILPLKK</sequence>
<dbReference type="AlphaFoldDB" id="A0A644ZYR6"/>
<comment type="caution">
    <text evidence="1">The sequence shown here is derived from an EMBL/GenBank/DDBJ whole genome shotgun (WGS) entry which is preliminary data.</text>
</comment>
<name>A0A644ZYR6_9ZZZZ</name>
<dbReference type="EMBL" id="VSSQ01009822">
    <property type="protein sequence ID" value="MPM42694.1"/>
    <property type="molecule type" value="Genomic_DNA"/>
</dbReference>
<gene>
    <name evidence="1" type="ORF">SDC9_89363</name>
</gene>
<proteinExistence type="predicted"/>
<organism evidence="1">
    <name type="scientific">bioreactor metagenome</name>
    <dbReference type="NCBI Taxonomy" id="1076179"/>
    <lineage>
        <taxon>unclassified sequences</taxon>
        <taxon>metagenomes</taxon>
        <taxon>ecological metagenomes</taxon>
    </lineage>
</organism>
<accession>A0A644ZYR6</accession>
<reference evidence="1" key="1">
    <citation type="submission" date="2019-08" db="EMBL/GenBank/DDBJ databases">
        <authorList>
            <person name="Kucharzyk K."/>
            <person name="Murdoch R.W."/>
            <person name="Higgins S."/>
            <person name="Loffler F."/>
        </authorList>
    </citation>
    <scope>NUCLEOTIDE SEQUENCE</scope>
</reference>
<protein>
    <submittedName>
        <fullName evidence="1">Uncharacterized protein</fullName>
    </submittedName>
</protein>
<evidence type="ECO:0000313" key="1">
    <source>
        <dbReference type="EMBL" id="MPM42694.1"/>
    </source>
</evidence>